<dbReference type="PANTHER" id="PTHR42709">
    <property type="entry name" value="ALKALINE PHOSPHATASE LIKE PROTEIN"/>
    <property type="match status" value="1"/>
</dbReference>
<evidence type="ECO:0000313" key="3">
    <source>
        <dbReference type="EMBL" id="MEN3747482.1"/>
    </source>
</evidence>
<evidence type="ECO:0000313" key="4">
    <source>
        <dbReference type="Proteomes" id="UP001427805"/>
    </source>
</evidence>
<feature type="transmembrane region" description="Helical" evidence="1">
    <location>
        <begin position="53"/>
        <end position="78"/>
    </location>
</feature>
<dbReference type="InterPro" id="IPR051311">
    <property type="entry name" value="DedA_domain"/>
</dbReference>
<evidence type="ECO:0000256" key="1">
    <source>
        <dbReference type="SAM" id="Phobius"/>
    </source>
</evidence>
<protein>
    <submittedName>
        <fullName evidence="3">YqaA family protein</fullName>
    </submittedName>
</protein>
<feature type="transmembrane region" description="Helical" evidence="1">
    <location>
        <begin position="171"/>
        <end position="191"/>
    </location>
</feature>
<gene>
    <name evidence="3" type="ORF">TPR58_09905</name>
</gene>
<accession>A0ABV0B7C9</accession>
<dbReference type="PANTHER" id="PTHR42709:SF11">
    <property type="entry name" value="DEDA FAMILY PROTEIN"/>
    <property type="match status" value="1"/>
</dbReference>
<dbReference type="EMBL" id="JBDIZK010000005">
    <property type="protein sequence ID" value="MEN3747482.1"/>
    <property type="molecule type" value="Genomic_DNA"/>
</dbReference>
<evidence type="ECO:0000259" key="2">
    <source>
        <dbReference type="Pfam" id="PF09335"/>
    </source>
</evidence>
<sequence>MFRAMYDWVLRMAHHRHALRTLAVVSFAESSFFPIPPDAMLVPMVLARRDKAYTIAAVCTVASILGAMLGYAIGYFLWDSVGQWLVQLYHMEDKMVALRGGYEQYGAAIILLKGLTPIPFKLVTLASGFFAYNFPLFVILATITRAGRFFLIAALLKRFGEPVQAFIEKRLSLIAWLFLIALVGGFALLAYL</sequence>
<dbReference type="RefSeq" id="WP_346246480.1">
    <property type="nucleotide sequence ID" value="NZ_JBDIZK010000005.1"/>
</dbReference>
<dbReference type="Proteomes" id="UP001427805">
    <property type="component" value="Unassembled WGS sequence"/>
</dbReference>
<name>A0ABV0B7C9_9SPHN</name>
<feature type="transmembrane region" description="Helical" evidence="1">
    <location>
        <begin position="129"/>
        <end position="151"/>
    </location>
</feature>
<feature type="domain" description="VTT" evidence="2">
    <location>
        <begin position="56"/>
        <end position="155"/>
    </location>
</feature>
<comment type="caution">
    <text evidence="3">The sequence shown here is derived from an EMBL/GenBank/DDBJ whole genome shotgun (WGS) entry which is preliminary data.</text>
</comment>
<dbReference type="Pfam" id="PF09335">
    <property type="entry name" value="VTT_dom"/>
    <property type="match status" value="1"/>
</dbReference>
<keyword evidence="1" id="KW-0812">Transmembrane</keyword>
<reference evidence="3 4" key="1">
    <citation type="submission" date="2024-05" db="EMBL/GenBank/DDBJ databases">
        <title>Sphingomonas sp. HF-S3 16S ribosomal RNA gene Genome sequencing and assembly.</title>
        <authorList>
            <person name="Lee H."/>
        </authorList>
    </citation>
    <scope>NUCLEOTIDE SEQUENCE [LARGE SCALE GENOMIC DNA]</scope>
    <source>
        <strain evidence="3 4">HF-S3</strain>
    </source>
</reference>
<keyword evidence="4" id="KW-1185">Reference proteome</keyword>
<organism evidence="3 4">
    <name type="scientific">Sphingomonas rustica</name>
    <dbReference type="NCBI Taxonomy" id="3103142"/>
    <lineage>
        <taxon>Bacteria</taxon>
        <taxon>Pseudomonadati</taxon>
        <taxon>Pseudomonadota</taxon>
        <taxon>Alphaproteobacteria</taxon>
        <taxon>Sphingomonadales</taxon>
        <taxon>Sphingomonadaceae</taxon>
        <taxon>Sphingomonas</taxon>
    </lineage>
</organism>
<proteinExistence type="predicted"/>
<dbReference type="InterPro" id="IPR032816">
    <property type="entry name" value="VTT_dom"/>
</dbReference>
<keyword evidence="1" id="KW-0472">Membrane</keyword>
<keyword evidence="1" id="KW-1133">Transmembrane helix</keyword>